<evidence type="ECO:0000256" key="1">
    <source>
        <dbReference type="SAM" id="SignalP"/>
    </source>
</evidence>
<reference evidence="2 3" key="2">
    <citation type="submission" date="2018-08" db="EMBL/GenBank/DDBJ databases">
        <authorList>
            <person name="Laetsch R D."/>
            <person name="Stevens L."/>
            <person name="Kumar S."/>
            <person name="Blaxter L. M."/>
        </authorList>
    </citation>
    <scope>NUCLEOTIDE SEQUENCE [LARGE SCALE GENOMIC DNA]</scope>
</reference>
<organism evidence="4">
    <name type="scientific">Onchocerca ochengi</name>
    <name type="common">Filarial nematode worm</name>
    <dbReference type="NCBI Taxonomy" id="42157"/>
    <lineage>
        <taxon>Eukaryota</taxon>
        <taxon>Metazoa</taxon>
        <taxon>Ecdysozoa</taxon>
        <taxon>Nematoda</taxon>
        <taxon>Chromadorea</taxon>
        <taxon>Rhabditida</taxon>
        <taxon>Spirurina</taxon>
        <taxon>Spiruromorpha</taxon>
        <taxon>Filarioidea</taxon>
        <taxon>Onchocercidae</taxon>
        <taxon>Onchocerca</taxon>
    </lineage>
</organism>
<keyword evidence="3" id="KW-1185">Reference proteome</keyword>
<reference evidence="4" key="1">
    <citation type="submission" date="2016-06" db="UniProtKB">
        <authorList>
            <consortium name="WormBaseParasite"/>
        </authorList>
    </citation>
    <scope>IDENTIFICATION</scope>
</reference>
<dbReference type="AlphaFoldDB" id="A0A182DWL4"/>
<proteinExistence type="predicted"/>
<evidence type="ECO:0000313" key="4">
    <source>
        <dbReference type="WBParaSite" id="nOo.2.0.1.t00030-RA"/>
    </source>
</evidence>
<name>A0A182DWL4_ONCOC</name>
<gene>
    <name evidence="2" type="ORF">NOO_LOCUS30</name>
</gene>
<sequence>MSRKKLILCNLICSLVGLEIDSCYYDSAWSAVGMRKYFMSCVTEMNPVEKASNATPCSAVMRLQSLHFWYNPADDYSLNPHVLIGAMTKRRNRNIVTINMIRGPCGTLNQNSPCMENALCDILEH</sequence>
<dbReference type="Proteomes" id="UP000271087">
    <property type="component" value="Unassembled WGS sequence"/>
</dbReference>
<dbReference type="EMBL" id="UYRW01000003">
    <property type="protein sequence ID" value="VDK61064.1"/>
    <property type="molecule type" value="Genomic_DNA"/>
</dbReference>
<feature type="chain" id="PRO_5043137197" evidence="1">
    <location>
        <begin position="18"/>
        <end position="125"/>
    </location>
</feature>
<evidence type="ECO:0000313" key="2">
    <source>
        <dbReference type="EMBL" id="VDK61064.1"/>
    </source>
</evidence>
<keyword evidence="1" id="KW-0732">Signal</keyword>
<protein>
    <submittedName>
        <fullName evidence="4">SCP domain-containing protein</fullName>
    </submittedName>
</protein>
<feature type="signal peptide" evidence="1">
    <location>
        <begin position="1"/>
        <end position="17"/>
    </location>
</feature>
<evidence type="ECO:0000313" key="3">
    <source>
        <dbReference type="Proteomes" id="UP000271087"/>
    </source>
</evidence>
<dbReference type="WBParaSite" id="nOo.2.0.1.t00030-RA">
    <property type="protein sequence ID" value="nOo.2.0.1.t00030-RA"/>
    <property type="gene ID" value="nOo.2.0.1.g00030"/>
</dbReference>
<accession>A0A182DWL4</accession>